<evidence type="ECO:0000256" key="3">
    <source>
        <dbReference type="ARBA" id="ARBA00004496"/>
    </source>
</evidence>
<dbReference type="InterPro" id="IPR050148">
    <property type="entry name" value="Terpene_synthase-like"/>
</dbReference>
<dbReference type="Pfam" id="PF01397">
    <property type="entry name" value="Terpene_synth"/>
    <property type="match status" value="1"/>
</dbReference>
<evidence type="ECO:0000313" key="11">
    <source>
        <dbReference type="EMBL" id="KAG8046602.1"/>
    </source>
</evidence>
<keyword evidence="7" id="KW-0479">Metal-binding</keyword>
<sequence length="562" mass="65002">MPVDIAIAIYQNSKMANTPAKICSSSQQVREASSSSSTFHPSLWGNFFLNYKPPTAPKRAYMKERAEVLKEEVRKLIKGSSEVSKIVDLVITLQRLGLDSYYETEIHELLHTLYNTDYNDKDLNQASLRFYLLRQNGYDVSSDIFVHFKDEKGNFVADDTTSLLNLYNAAYLKTHGDKILDEATEFTTRRLKSELEHLKPPLADEVSLALETPLFRRVRILETRNYIPVYETKATRNEAILELAKLNFTLLQLLYCEELKHVTQWWKELNDESNLSFTRDRIVEIHFWMTGGCSEPHYSLSRIILTKMVEFIAILDDMFDTYSTTDDCIKLAEAIYTCNESAAVTLPKYMKDFYLYFLKAFDSCEDELGPNKSYRVFYVKELFKMLVQGNCQEIKWRDEHYIPKTIEEHLEVSRKTVGAIEVACISFVGMGDHITKGTFDWIFTHPEILKSFATLSRLSNDIVSTKREQTGDHHASTIQCYMLQHGTTMQDACSKIKELIEDSWKDMMNEYLTPADDQQTTVVARTIIDFARTVDYMYKQSDSFTVSHIIKDMISALYIDPV</sequence>
<dbReference type="OrthoDB" id="1877784at2759"/>
<dbReference type="GO" id="GO:0006952">
    <property type="term" value="P:defense response"/>
    <property type="evidence" value="ECO:0007669"/>
    <property type="project" value="UniProtKB-KW"/>
</dbReference>
<comment type="cofactor">
    <cofactor evidence="1">
        <name>Mn(2+)</name>
        <dbReference type="ChEBI" id="CHEBI:29035"/>
    </cofactor>
</comment>
<reference evidence="11" key="2">
    <citation type="submission" date="2021-02" db="EMBL/GenBank/DDBJ databases">
        <authorList>
            <person name="Kimball J.A."/>
            <person name="Haas M.W."/>
            <person name="Macchietto M."/>
            <person name="Kono T."/>
            <person name="Duquette J."/>
            <person name="Shao M."/>
        </authorList>
    </citation>
    <scope>NUCLEOTIDE SEQUENCE</scope>
    <source>
        <tissue evidence="11">Fresh leaf tissue</tissue>
    </source>
</reference>
<feature type="domain" description="Terpene synthase N-terminal" evidence="9">
    <location>
        <begin position="43"/>
        <end position="210"/>
    </location>
</feature>
<dbReference type="InterPro" id="IPR001906">
    <property type="entry name" value="Terpene_synth_N"/>
</dbReference>
<evidence type="ECO:0000256" key="7">
    <source>
        <dbReference type="ARBA" id="ARBA00022723"/>
    </source>
</evidence>
<dbReference type="GO" id="GO:0010333">
    <property type="term" value="F:terpene synthase activity"/>
    <property type="evidence" value="ECO:0007669"/>
    <property type="project" value="InterPro"/>
</dbReference>
<keyword evidence="6" id="KW-0963">Cytoplasm</keyword>
<dbReference type="InterPro" id="IPR044814">
    <property type="entry name" value="Terpene_cyclase_plant_C1"/>
</dbReference>
<evidence type="ECO:0000256" key="6">
    <source>
        <dbReference type="ARBA" id="ARBA00022490"/>
    </source>
</evidence>
<evidence type="ECO:0000259" key="9">
    <source>
        <dbReference type="Pfam" id="PF01397"/>
    </source>
</evidence>
<evidence type="ECO:0008006" key="13">
    <source>
        <dbReference type="Google" id="ProtNLM"/>
    </source>
</evidence>
<accession>A0A8J5RBS8</accession>
<comment type="caution">
    <text evidence="11">The sequence shown here is derived from an EMBL/GenBank/DDBJ whole genome shotgun (WGS) entry which is preliminary data.</text>
</comment>
<dbReference type="CDD" id="cd00684">
    <property type="entry name" value="Terpene_cyclase_plant_C1"/>
    <property type="match status" value="1"/>
</dbReference>
<dbReference type="SFLD" id="SFLDS00005">
    <property type="entry name" value="Isoprenoid_Synthase_Type_I"/>
    <property type="match status" value="1"/>
</dbReference>
<dbReference type="InterPro" id="IPR034741">
    <property type="entry name" value="Terpene_cyclase-like_1_C"/>
</dbReference>
<feature type="domain" description="Terpene synthase metal-binding" evidence="10">
    <location>
        <begin position="267"/>
        <end position="506"/>
    </location>
</feature>
<evidence type="ECO:0000256" key="8">
    <source>
        <dbReference type="ARBA" id="ARBA00022821"/>
    </source>
</evidence>
<proteinExistence type="inferred from homology"/>
<evidence type="ECO:0000259" key="10">
    <source>
        <dbReference type="Pfam" id="PF03936"/>
    </source>
</evidence>
<evidence type="ECO:0000256" key="1">
    <source>
        <dbReference type="ARBA" id="ARBA00001936"/>
    </source>
</evidence>
<comment type="similarity">
    <text evidence="5">Belongs to the terpene synthase family.</text>
</comment>
<dbReference type="GO" id="GO:0000287">
    <property type="term" value="F:magnesium ion binding"/>
    <property type="evidence" value="ECO:0007669"/>
    <property type="project" value="InterPro"/>
</dbReference>
<protein>
    <recommendedName>
        <fullName evidence="13">Sesquiterpene synthase</fullName>
    </recommendedName>
</protein>
<dbReference type="PANTHER" id="PTHR31225">
    <property type="entry name" value="OS04G0344100 PROTEIN-RELATED"/>
    <property type="match status" value="1"/>
</dbReference>
<comment type="subcellular location">
    <subcellularLocation>
        <location evidence="3">Cytoplasm</location>
    </subcellularLocation>
</comment>
<dbReference type="InterPro" id="IPR005630">
    <property type="entry name" value="Terpene_synthase_metal-bd"/>
</dbReference>
<dbReference type="PANTHER" id="PTHR31225:SF118">
    <property type="entry name" value="(E)-BETA-FARNESENE SYNTHASE"/>
    <property type="match status" value="1"/>
</dbReference>
<dbReference type="AlphaFoldDB" id="A0A8J5RBS8"/>
<name>A0A8J5RBS8_ZIZPA</name>
<keyword evidence="12" id="KW-1185">Reference proteome</keyword>
<evidence type="ECO:0000256" key="2">
    <source>
        <dbReference type="ARBA" id="ARBA00001946"/>
    </source>
</evidence>
<reference evidence="11" key="1">
    <citation type="journal article" date="2021" name="bioRxiv">
        <title>Whole Genome Assembly and Annotation of Northern Wild Rice, Zizania palustris L., Supports a Whole Genome Duplication in the Zizania Genus.</title>
        <authorList>
            <person name="Haas M."/>
            <person name="Kono T."/>
            <person name="Macchietto M."/>
            <person name="Millas R."/>
            <person name="McGilp L."/>
            <person name="Shao M."/>
            <person name="Duquette J."/>
            <person name="Hirsch C.N."/>
            <person name="Kimball J."/>
        </authorList>
    </citation>
    <scope>NUCLEOTIDE SEQUENCE</scope>
    <source>
        <tissue evidence="11">Fresh leaf tissue</tissue>
    </source>
</reference>
<dbReference type="Proteomes" id="UP000729402">
    <property type="component" value="Unassembled WGS sequence"/>
</dbReference>
<comment type="pathway">
    <text evidence="4">Secondary metabolite biosynthesis; terpenoid biosynthesis.</text>
</comment>
<gene>
    <name evidence="11" type="ORF">GUJ93_ZPchr0008g13605</name>
</gene>
<evidence type="ECO:0000313" key="12">
    <source>
        <dbReference type="Proteomes" id="UP000729402"/>
    </source>
</evidence>
<evidence type="ECO:0000256" key="4">
    <source>
        <dbReference type="ARBA" id="ARBA00004721"/>
    </source>
</evidence>
<comment type="cofactor">
    <cofactor evidence="2">
        <name>Mg(2+)</name>
        <dbReference type="ChEBI" id="CHEBI:18420"/>
    </cofactor>
</comment>
<dbReference type="SFLD" id="SFLDG01019">
    <property type="entry name" value="Terpene_Cyclase_Like_1_C_Termi"/>
    <property type="match status" value="1"/>
</dbReference>
<dbReference type="GO" id="GO:0016102">
    <property type="term" value="P:diterpenoid biosynthetic process"/>
    <property type="evidence" value="ECO:0007669"/>
    <property type="project" value="InterPro"/>
</dbReference>
<keyword evidence="8" id="KW-0611">Plant defense</keyword>
<dbReference type="EMBL" id="JAAALK010000290">
    <property type="protein sequence ID" value="KAG8046602.1"/>
    <property type="molecule type" value="Genomic_DNA"/>
</dbReference>
<dbReference type="Pfam" id="PF03936">
    <property type="entry name" value="Terpene_synth_C"/>
    <property type="match status" value="1"/>
</dbReference>
<dbReference type="GO" id="GO:0005737">
    <property type="term" value="C:cytoplasm"/>
    <property type="evidence" value="ECO:0007669"/>
    <property type="project" value="UniProtKB-SubCell"/>
</dbReference>
<evidence type="ECO:0000256" key="5">
    <source>
        <dbReference type="ARBA" id="ARBA00006333"/>
    </source>
</evidence>
<organism evidence="11 12">
    <name type="scientific">Zizania palustris</name>
    <name type="common">Northern wild rice</name>
    <dbReference type="NCBI Taxonomy" id="103762"/>
    <lineage>
        <taxon>Eukaryota</taxon>
        <taxon>Viridiplantae</taxon>
        <taxon>Streptophyta</taxon>
        <taxon>Embryophyta</taxon>
        <taxon>Tracheophyta</taxon>
        <taxon>Spermatophyta</taxon>
        <taxon>Magnoliopsida</taxon>
        <taxon>Liliopsida</taxon>
        <taxon>Poales</taxon>
        <taxon>Poaceae</taxon>
        <taxon>BOP clade</taxon>
        <taxon>Oryzoideae</taxon>
        <taxon>Oryzeae</taxon>
        <taxon>Zizaniinae</taxon>
        <taxon>Zizania</taxon>
    </lineage>
</organism>